<name>A0A177ULV3_9BASI</name>
<comment type="similarity">
    <text evidence="1">Belongs to the PPC synthetase family.</text>
</comment>
<dbReference type="EMBL" id="CAJHJG010004552">
    <property type="protein sequence ID" value="CAD6942024.1"/>
    <property type="molecule type" value="Genomic_DNA"/>
</dbReference>
<evidence type="ECO:0000313" key="4">
    <source>
        <dbReference type="EMBL" id="CAD6942024.1"/>
    </source>
</evidence>
<dbReference type="GO" id="GO:0015937">
    <property type="term" value="P:coenzyme A biosynthetic process"/>
    <property type="evidence" value="ECO:0007669"/>
    <property type="project" value="UniProtKB-ARBA"/>
</dbReference>
<evidence type="ECO:0000313" key="5">
    <source>
        <dbReference type="EMBL" id="KAE8262468.1"/>
    </source>
</evidence>
<protein>
    <recommendedName>
        <fullName evidence="3">DNA/pantothenate metabolism flavoprotein C-terminal domain-containing protein</fullName>
    </recommendedName>
</protein>
<dbReference type="PANTHER" id="PTHR12290">
    <property type="entry name" value="CORNICHON-RELATED"/>
    <property type="match status" value="1"/>
</dbReference>
<dbReference type="Proteomes" id="UP000077671">
    <property type="component" value="Unassembled WGS sequence"/>
</dbReference>
<dbReference type="Gene3D" id="3.40.50.10300">
    <property type="entry name" value="CoaB-like"/>
    <property type="match status" value="1"/>
</dbReference>
<dbReference type="EMBL" id="LWDD02000235">
    <property type="protein sequence ID" value="KAE8262468.1"/>
    <property type="molecule type" value="Genomic_DNA"/>
</dbReference>
<dbReference type="Pfam" id="PF04127">
    <property type="entry name" value="DFP"/>
    <property type="match status" value="1"/>
</dbReference>
<proteinExistence type="inferred from homology"/>
<accession>A0A177ULV3</accession>
<dbReference type="SUPFAM" id="SSF102645">
    <property type="entry name" value="CoaB-like"/>
    <property type="match status" value="1"/>
</dbReference>
<comment type="caution">
    <text evidence="5">The sequence shown here is derived from an EMBL/GenBank/DDBJ whole genome shotgun (WGS) entry which is preliminary data.</text>
</comment>
<evidence type="ECO:0000256" key="2">
    <source>
        <dbReference type="SAM" id="MobiDB-lite"/>
    </source>
</evidence>
<feature type="region of interest" description="Disordered" evidence="2">
    <location>
        <begin position="299"/>
        <end position="360"/>
    </location>
</feature>
<reference evidence="5" key="2">
    <citation type="journal article" date="2019" name="IMA Fungus">
        <title>Genome sequencing and comparison of five Tilletia species to identify candidate genes for the detection of regulated species infecting wheat.</title>
        <authorList>
            <person name="Nguyen H.D.T."/>
            <person name="Sultana T."/>
            <person name="Kesanakurti P."/>
            <person name="Hambleton S."/>
        </authorList>
    </citation>
    <scope>NUCLEOTIDE SEQUENCE</scope>
    <source>
        <strain evidence="5">DAOMC 238032</strain>
    </source>
</reference>
<dbReference type="Proteomes" id="UP000836402">
    <property type="component" value="Unassembled WGS sequence"/>
</dbReference>
<evidence type="ECO:0000313" key="6">
    <source>
        <dbReference type="Proteomes" id="UP000077671"/>
    </source>
</evidence>
<keyword evidence="7" id="KW-1185">Reference proteome</keyword>
<evidence type="ECO:0000259" key="3">
    <source>
        <dbReference type="Pfam" id="PF04127"/>
    </source>
</evidence>
<gene>
    <name evidence="5" type="ORF">A4X03_0g2429</name>
    <name evidence="4" type="ORF">JKIAZH3_G6145</name>
</gene>
<feature type="compositionally biased region" description="Low complexity" evidence="2">
    <location>
        <begin position="312"/>
        <end position="327"/>
    </location>
</feature>
<organism evidence="5 6">
    <name type="scientific">Tilletia caries</name>
    <name type="common">wheat bunt fungus</name>
    <dbReference type="NCBI Taxonomy" id="13290"/>
    <lineage>
        <taxon>Eukaryota</taxon>
        <taxon>Fungi</taxon>
        <taxon>Dikarya</taxon>
        <taxon>Basidiomycota</taxon>
        <taxon>Ustilaginomycotina</taxon>
        <taxon>Exobasidiomycetes</taxon>
        <taxon>Tilletiales</taxon>
        <taxon>Tilletiaceae</taxon>
        <taxon>Tilletia</taxon>
    </lineage>
</organism>
<dbReference type="GO" id="GO:0003824">
    <property type="term" value="F:catalytic activity"/>
    <property type="evidence" value="ECO:0007669"/>
    <property type="project" value="UniProtKB-ARBA"/>
</dbReference>
<dbReference type="InterPro" id="IPR007085">
    <property type="entry name" value="DNA/pantothenate-metab_flavo_C"/>
</dbReference>
<dbReference type="AlphaFoldDB" id="A0A177ULV3"/>
<reference evidence="5" key="1">
    <citation type="submission" date="2016-04" db="EMBL/GenBank/DDBJ databases">
        <authorList>
            <person name="Nguyen H.D."/>
            <person name="Kesanakurti P."/>
            <person name="Cullis J."/>
            <person name="Levesque C.A."/>
            <person name="Hambleton S."/>
        </authorList>
    </citation>
    <scope>NUCLEOTIDE SEQUENCE</scope>
    <source>
        <strain evidence="5">DAOMC 238032</strain>
    </source>
</reference>
<feature type="domain" description="DNA/pantothenate metabolism flavoprotein C-terminal" evidence="3">
    <location>
        <begin position="183"/>
        <end position="286"/>
    </location>
</feature>
<evidence type="ECO:0000313" key="7">
    <source>
        <dbReference type="Proteomes" id="UP000836402"/>
    </source>
</evidence>
<sequence length="382" mass="42305">MSSNFSAQEFFETQRAPSNLDQIRAQANEFVQRHKSEGRNVVLVTSGGTTVPLEQNVVRFLDNFSAGTRGATSAEYFLSSGYAVIFMHRQHSLSPFTRHYSHTTNPFLDLLSDPDSADVNGSGSVGSIASHSANSEDEKIFVQPEHTAELRPILRAYHRANRAGTLLRLSFVTVNDYLFMLREMSQAMQPLSRNGMYYLAAAVSDFFVPSTKVPKHKIQSGKGSLLIEMDQVPKVLKPMVQDWAPEGFIVSFKLETDSSLLIPKARAALERYGHQVVIGNDLHRRKFEVVFIQRTARSRINPSNGESDGAAPSTSPTTSLPTPSSSSAFQFTEQWLRVPETPTPSSSAASHSGEREIEEDIVRELCSKHAAWINQAANPSKM</sequence>
<dbReference type="InterPro" id="IPR035929">
    <property type="entry name" value="CoaB-like_sf"/>
</dbReference>
<reference evidence="4" key="3">
    <citation type="submission" date="2020-10" db="EMBL/GenBank/DDBJ databases">
        <authorList>
            <person name="Sedaghatjoo S."/>
        </authorList>
    </citation>
    <scope>NUCLEOTIDE SEQUENCE</scope>
    <source>
        <strain evidence="4">AZH3</strain>
    </source>
</reference>
<evidence type="ECO:0000256" key="1">
    <source>
        <dbReference type="ARBA" id="ARBA00005703"/>
    </source>
</evidence>